<keyword evidence="2" id="KW-1185">Reference proteome</keyword>
<comment type="caution">
    <text evidence="1">The sequence shown here is derived from an EMBL/GenBank/DDBJ whole genome shotgun (WGS) entry which is preliminary data.</text>
</comment>
<dbReference type="InParanoid" id="M1YYQ9"/>
<dbReference type="AlphaFoldDB" id="M1YYQ9"/>
<name>M1YYQ9_NITG3</name>
<dbReference type="HOGENOM" id="CLU_3426616_0_0_0"/>
<dbReference type="EMBL" id="CAQJ01000048">
    <property type="protein sequence ID" value="CCQ90852.1"/>
    <property type="molecule type" value="Genomic_DNA"/>
</dbReference>
<gene>
    <name evidence="1" type="ORF">NITGR_430019</name>
</gene>
<organism evidence="1 2">
    <name type="scientific">Nitrospina gracilis (strain 3/211)</name>
    <dbReference type="NCBI Taxonomy" id="1266370"/>
    <lineage>
        <taxon>Bacteria</taxon>
        <taxon>Pseudomonadati</taxon>
        <taxon>Nitrospinota/Tectimicrobiota group</taxon>
        <taxon>Nitrospinota</taxon>
        <taxon>Nitrospinia</taxon>
        <taxon>Nitrospinales</taxon>
        <taxon>Nitrospinaceae</taxon>
        <taxon>Nitrospina</taxon>
    </lineage>
</organism>
<accession>M1YYQ9</accession>
<dbReference type="Proteomes" id="UP000011704">
    <property type="component" value="Unassembled WGS sequence"/>
</dbReference>
<protein>
    <submittedName>
        <fullName evidence="1">Uncharacterized protein</fullName>
    </submittedName>
</protein>
<reference evidence="1 2" key="1">
    <citation type="journal article" date="2013" name="Front. Microbiol.">
        <title>The genome of Nitrospina gracilis illuminates the metabolism and evolution of the major marine nitrite oxidizer.</title>
        <authorList>
            <person name="Luecker S."/>
            <person name="Nowka B."/>
            <person name="Rattei T."/>
            <person name="Spieck E."/>
            <person name="and Daims H."/>
        </authorList>
    </citation>
    <scope>NUCLEOTIDE SEQUENCE [LARGE SCALE GENOMIC DNA]</scope>
    <source>
        <strain evidence="1 2">3/211</strain>
    </source>
</reference>
<evidence type="ECO:0000313" key="2">
    <source>
        <dbReference type="Proteomes" id="UP000011704"/>
    </source>
</evidence>
<proteinExistence type="predicted"/>
<sequence>MIIIKGLLTIIIFFKATCIKG</sequence>
<evidence type="ECO:0000313" key="1">
    <source>
        <dbReference type="EMBL" id="CCQ90852.1"/>
    </source>
</evidence>